<geneLocation type="plasmid" evidence="3">
    <name>pjcm18538 dna</name>
</geneLocation>
<dbReference type="PROSITE" id="PS51257">
    <property type="entry name" value="PROKAR_LIPOPROTEIN"/>
    <property type="match status" value="1"/>
</dbReference>
<reference evidence="2 3" key="1">
    <citation type="journal article" date="2019" name="Emerg. Microbes Infect.">
        <title>Comprehensive subspecies identification of 175 nontuberculous mycobacteria species based on 7547 genomic profiles.</title>
        <authorList>
            <person name="Matsumoto Y."/>
            <person name="Kinjo T."/>
            <person name="Motooka D."/>
            <person name="Nabeya D."/>
            <person name="Jung N."/>
            <person name="Uechi K."/>
            <person name="Horii T."/>
            <person name="Iida T."/>
            <person name="Fujita J."/>
            <person name="Nakamura S."/>
        </authorList>
    </citation>
    <scope>NUCLEOTIDE SEQUENCE [LARGE SCALE GENOMIC DNA]</scope>
    <source>
        <strain evidence="2 3">JCM 18538</strain>
    </source>
</reference>
<dbReference type="KEGG" id="marz:MARA_36570"/>
<gene>
    <name evidence="2" type="ORF">MARA_36570</name>
</gene>
<sequence length="66" mass="6204">MRGIWNGAGGAGCATGGTGTAGSGCGSAQADGLPSANEPTSPAVNTAVAILFIAFCGARTYVPCGI</sequence>
<organism evidence="2 3">
    <name type="scientific">Mycolicibacterium arabiense</name>
    <dbReference type="NCBI Taxonomy" id="1286181"/>
    <lineage>
        <taxon>Bacteria</taxon>
        <taxon>Bacillati</taxon>
        <taxon>Actinomycetota</taxon>
        <taxon>Actinomycetes</taxon>
        <taxon>Mycobacteriales</taxon>
        <taxon>Mycobacteriaceae</taxon>
        <taxon>Mycolicibacterium</taxon>
    </lineage>
</organism>
<evidence type="ECO:0000256" key="1">
    <source>
        <dbReference type="SAM" id="MobiDB-lite"/>
    </source>
</evidence>
<dbReference type="EMBL" id="AP022593">
    <property type="protein sequence ID" value="BBY50189.1"/>
    <property type="molecule type" value="Genomic_DNA"/>
</dbReference>
<evidence type="ECO:0000313" key="2">
    <source>
        <dbReference type="EMBL" id="BBY50189.1"/>
    </source>
</evidence>
<name>A0A7I7S1U8_9MYCO</name>
<proteinExistence type="predicted"/>
<dbReference type="Proteomes" id="UP000467428">
    <property type="component" value="Chromosome"/>
</dbReference>
<dbReference type="AlphaFoldDB" id="A0A7I7S1U8"/>
<evidence type="ECO:0008006" key="4">
    <source>
        <dbReference type="Google" id="ProtNLM"/>
    </source>
</evidence>
<feature type="region of interest" description="Disordered" evidence="1">
    <location>
        <begin position="21"/>
        <end position="40"/>
    </location>
</feature>
<accession>A0A7I7S1U8</accession>
<keyword evidence="3" id="KW-1185">Reference proteome</keyword>
<protein>
    <recommendedName>
        <fullName evidence="4">Lipoprotein</fullName>
    </recommendedName>
</protein>
<evidence type="ECO:0000313" key="3">
    <source>
        <dbReference type="Proteomes" id="UP000467428"/>
    </source>
</evidence>